<dbReference type="InterPro" id="IPR004507">
    <property type="entry name" value="UbiX-like"/>
</dbReference>
<evidence type="ECO:0000256" key="2">
    <source>
        <dbReference type="ARBA" id="ARBA00022630"/>
    </source>
</evidence>
<feature type="binding site" evidence="7">
    <location>
        <position position="123"/>
    </location>
    <ligand>
        <name>FMN</name>
        <dbReference type="ChEBI" id="CHEBI:58210"/>
    </ligand>
</feature>
<dbReference type="Gene3D" id="3.40.50.1950">
    <property type="entry name" value="Flavin prenyltransferase-like"/>
    <property type="match status" value="1"/>
</dbReference>
<dbReference type="Pfam" id="PF02441">
    <property type="entry name" value="Flavoprotein"/>
    <property type="match status" value="1"/>
</dbReference>
<comment type="similarity">
    <text evidence="6 7">Belongs to the UbiX/PAD1 family.</text>
</comment>
<comment type="catalytic activity">
    <reaction evidence="5 7">
        <text>dimethylallyl phosphate + FMNH2 = prenylated FMNH2 + phosphate</text>
        <dbReference type="Rhea" id="RHEA:37743"/>
        <dbReference type="ChEBI" id="CHEBI:43474"/>
        <dbReference type="ChEBI" id="CHEBI:57618"/>
        <dbReference type="ChEBI" id="CHEBI:87467"/>
        <dbReference type="ChEBI" id="CHEBI:88052"/>
        <dbReference type="EC" id="2.5.1.129"/>
    </reaction>
</comment>
<keyword evidence="1 7" id="KW-0637">Prenyltransferase</keyword>
<comment type="caution">
    <text evidence="7">Lacks conserved residue(s) required for the propagation of feature annotation.</text>
</comment>
<dbReference type="RefSeq" id="WP_154548479.1">
    <property type="nucleotide sequence ID" value="NZ_VUMX01000011.1"/>
</dbReference>
<sequence length="188" mass="20659">MKRIVIAMTGASGSIYGIDLLKKLKTMPEIETWLVMSDWARKNIEIETDYSVKQVEDLAGHVADNGNLGAAISSGSFQVNGMVVAPASMKTVAGIAFGFDQDLIMRASGVMIKEQRKLILMPRETPLSAIHLENLLKLARLGVQIMPPIPSFYGRPETIQDLLDQTNMRVLDNLGIASNFAKRWGEGQ</sequence>
<feature type="binding site" evidence="7">
    <location>
        <begin position="10"/>
        <end position="12"/>
    </location>
    <ligand>
        <name>FMN</name>
        <dbReference type="ChEBI" id="CHEBI:58210"/>
    </ligand>
</feature>
<evidence type="ECO:0000256" key="4">
    <source>
        <dbReference type="ARBA" id="ARBA00022679"/>
    </source>
</evidence>
<evidence type="ECO:0000256" key="7">
    <source>
        <dbReference type="HAMAP-Rule" id="MF_01984"/>
    </source>
</evidence>
<evidence type="ECO:0000256" key="3">
    <source>
        <dbReference type="ARBA" id="ARBA00022643"/>
    </source>
</evidence>
<feature type="binding site" evidence="7">
    <location>
        <position position="153"/>
    </location>
    <ligand>
        <name>dimethylallyl phosphate</name>
        <dbReference type="ChEBI" id="CHEBI:88052"/>
    </ligand>
</feature>
<dbReference type="OrthoDB" id="9781577at2"/>
<gene>
    <name evidence="7" type="primary">ubiX</name>
    <name evidence="9" type="ORF">FYJ62_05355</name>
</gene>
<evidence type="ECO:0000313" key="10">
    <source>
        <dbReference type="Proteomes" id="UP000438120"/>
    </source>
</evidence>
<protein>
    <recommendedName>
        <fullName evidence="7">Flavin prenyltransferase UbiX</fullName>
        <ecNumber evidence="7">2.5.1.129</ecNumber>
    </recommendedName>
</protein>
<feature type="binding site" evidence="7">
    <location>
        <begin position="88"/>
        <end position="91"/>
    </location>
    <ligand>
        <name>FMN</name>
        <dbReference type="ChEBI" id="CHEBI:58210"/>
    </ligand>
</feature>
<comment type="function">
    <text evidence="7">Flavin prenyltransferase that catalyzes the synthesis of the prenylated FMN cofactor (prenyl-FMN) for 4-hydroxy-3-polyprenylbenzoic acid decarboxylase UbiD. The prenyltransferase is metal-independent and links a dimethylallyl moiety from dimethylallyl monophosphate (DMAP) to the flavin N5 and C6 atoms of FMN.</text>
</comment>
<dbReference type="FunFam" id="3.40.50.1950:FF:000001">
    <property type="entry name" value="Flavin prenyltransferase UbiX"/>
    <property type="match status" value="1"/>
</dbReference>
<evidence type="ECO:0000256" key="6">
    <source>
        <dbReference type="ARBA" id="ARBA00060793"/>
    </source>
</evidence>
<comment type="caution">
    <text evidence="9">The sequence shown here is derived from an EMBL/GenBank/DDBJ whole genome shotgun (WGS) entry which is preliminary data.</text>
</comment>
<evidence type="ECO:0000259" key="8">
    <source>
        <dbReference type="Pfam" id="PF02441"/>
    </source>
</evidence>
<dbReference type="InterPro" id="IPR036551">
    <property type="entry name" value="Flavin_trans-like"/>
</dbReference>
<evidence type="ECO:0000313" key="9">
    <source>
        <dbReference type="EMBL" id="MST87076.1"/>
    </source>
</evidence>
<reference evidence="9 10" key="1">
    <citation type="submission" date="2019-08" db="EMBL/GenBank/DDBJ databases">
        <title>In-depth cultivation of the pig gut microbiome towards novel bacterial diversity and tailored functional studies.</title>
        <authorList>
            <person name="Wylensek D."/>
            <person name="Hitch T.C.A."/>
            <person name="Clavel T."/>
        </authorList>
    </citation>
    <scope>NUCLEOTIDE SEQUENCE [LARGE SCALE GENOMIC DNA]</scope>
    <source>
        <strain evidence="9 10">Bifido-178-WT-2B</strain>
    </source>
</reference>
<dbReference type="SUPFAM" id="SSF52507">
    <property type="entry name" value="Homo-oligomeric flavin-containing Cys decarboxylases, HFCD"/>
    <property type="match status" value="1"/>
</dbReference>
<keyword evidence="3 7" id="KW-0288">FMN</keyword>
<dbReference type="HAMAP" id="MF_01984">
    <property type="entry name" value="ubiX_pad"/>
    <property type="match status" value="1"/>
</dbReference>
<name>A0A6A8ME69_9LACO</name>
<dbReference type="Proteomes" id="UP000438120">
    <property type="component" value="Unassembled WGS sequence"/>
</dbReference>
<dbReference type="InterPro" id="IPR003382">
    <property type="entry name" value="Flavoprotein"/>
</dbReference>
<dbReference type="AlphaFoldDB" id="A0A6A8ME69"/>
<accession>A0A6A8ME69</accession>
<keyword evidence="2 7" id="KW-0285">Flavoprotein</keyword>
<dbReference type="NCBIfam" id="NF004685">
    <property type="entry name" value="PRK06029.1"/>
    <property type="match status" value="1"/>
</dbReference>
<dbReference type="EMBL" id="VUMX01000011">
    <property type="protein sequence ID" value="MST87076.1"/>
    <property type="molecule type" value="Genomic_DNA"/>
</dbReference>
<keyword evidence="10" id="KW-1185">Reference proteome</keyword>
<feature type="binding site" evidence="7">
    <location>
        <position position="37"/>
    </location>
    <ligand>
        <name>FMN</name>
        <dbReference type="ChEBI" id="CHEBI:58210"/>
    </ligand>
</feature>
<dbReference type="GO" id="GO:0106141">
    <property type="term" value="F:flavin prenyltransferase activity"/>
    <property type="evidence" value="ECO:0007669"/>
    <property type="project" value="UniProtKB-EC"/>
</dbReference>
<dbReference type="EC" id="2.5.1.129" evidence="7"/>
<evidence type="ECO:0000256" key="1">
    <source>
        <dbReference type="ARBA" id="ARBA00022602"/>
    </source>
</evidence>
<keyword evidence="4 7" id="KW-0808">Transferase</keyword>
<dbReference type="NCBIfam" id="TIGR00421">
    <property type="entry name" value="ubiX_pad"/>
    <property type="match status" value="1"/>
</dbReference>
<evidence type="ECO:0000256" key="5">
    <source>
        <dbReference type="ARBA" id="ARBA00050612"/>
    </source>
</evidence>
<proteinExistence type="inferred from homology"/>
<organism evidence="9 10">
    <name type="scientific">Lactobacillus porci</name>
    <dbReference type="NCBI Taxonomy" id="2012477"/>
    <lineage>
        <taxon>Bacteria</taxon>
        <taxon>Bacillati</taxon>
        <taxon>Bacillota</taxon>
        <taxon>Bacilli</taxon>
        <taxon>Lactobacillales</taxon>
        <taxon>Lactobacillaceae</taxon>
        <taxon>Lactobacillus</taxon>
    </lineage>
</organism>
<feature type="domain" description="Flavoprotein" evidence="8">
    <location>
        <begin position="2"/>
        <end position="165"/>
    </location>
</feature>
<feature type="binding site" evidence="7">
    <location>
        <position position="169"/>
    </location>
    <ligand>
        <name>dimethylallyl phosphate</name>
        <dbReference type="ChEBI" id="CHEBI:88052"/>
    </ligand>
</feature>